<dbReference type="SUPFAM" id="SSF55729">
    <property type="entry name" value="Acyl-CoA N-acyltransferases (Nat)"/>
    <property type="match status" value="1"/>
</dbReference>
<dbReference type="Proteomes" id="UP000799767">
    <property type="component" value="Unassembled WGS sequence"/>
</dbReference>
<dbReference type="InterPro" id="IPR016181">
    <property type="entry name" value="Acyl_CoA_acyltransferase"/>
</dbReference>
<name>A0A6A6PMW4_9PEZI</name>
<dbReference type="OrthoDB" id="3794209at2759"/>
<reference evidence="3" key="1">
    <citation type="journal article" date="2020" name="Stud. Mycol.">
        <title>101 Dothideomycetes genomes: a test case for predicting lifestyles and emergence of pathogens.</title>
        <authorList>
            <person name="Haridas S."/>
            <person name="Albert R."/>
            <person name="Binder M."/>
            <person name="Bloem J."/>
            <person name="Labutti K."/>
            <person name="Salamov A."/>
            <person name="Andreopoulos B."/>
            <person name="Baker S."/>
            <person name="Barry K."/>
            <person name="Bills G."/>
            <person name="Bluhm B."/>
            <person name="Cannon C."/>
            <person name="Castanera R."/>
            <person name="Culley D."/>
            <person name="Daum C."/>
            <person name="Ezra D."/>
            <person name="Gonzalez J."/>
            <person name="Henrissat B."/>
            <person name="Kuo A."/>
            <person name="Liang C."/>
            <person name="Lipzen A."/>
            <person name="Lutzoni F."/>
            <person name="Magnuson J."/>
            <person name="Mondo S."/>
            <person name="Nolan M."/>
            <person name="Ohm R."/>
            <person name="Pangilinan J."/>
            <person name="Park H.-J."/>
            <person name="Ramirez L."/>
            <person name="Alfaro M."/>
            <person name="Sun H."/>
            <person name="Tritt A."/>
            <person name="Yoshinaga Y."/>
            <person name="Zwiers L.-H."/>
            <person name="Turgeon B."/>
            <person name="Goodwin S."/>
            <person name="Spatafora J."/>
            <person name="Crous P."/>
            <person name="Grigoriev I."/>
        </authorList>
    </citation>
    <scope>NUCLEOTIDE SEQUENCE</scope>
    <source>
        <strain evidence="3">CBS 113389</strain>
    </source>
</reference>
<dbReference type="InterPro" id="IPR000182">
    <property type="entry name" value="GNAT_dom"/>
</dbReference>
<protein>
    <recommendedName>
        <fullName evidence="2">N-acetyltransferase domain-containing protein</fullName>
    </recommendedName>
</protein>
<dbReference type="Pfam" id="PF00583">
    <property type="entry name" value="Acetyltransf_1"/>
    <property type="match status" value="1"/>
</dbReference>
<dbReference type="EMBL" id="MU001638">
    <property type="protein sequence ID" value="KAF2481399.1"/>
    <property type="molecule type" value="Genomic_DNA"/>
</dbReference>
<dbReference type="AlphaFoldDB" id="A0A6A6PMW4"/>
<organism evidence="3 4">
    <name type="scientific">Neohortaea acidophila</name>
    <dbReference type="NCBI Taxonomy" id="245834"/>
    <lineage>
        <taxon>Eukaryota</taxon>
        <taxon>Fungi</taxon>
        <taxon>Dikarya</taxon>
        <taxon>Ascomycota</taxon>
        <taxon>Pezizomycotina</taxon>
        <taxon>Dothideomycetes</taxon>
        <taxon>Dothideomycetidae</taxon>
        <taxon>Mycosphaerellales</taxon>
        <taxon>Teratosphaeriaceae</taxon>
        <taxon>Neohortaea</taxon>
    </lineage>
</organism>
<evidence type="ECO:0000313" key="3">
    <source>
        <dbReference type="EMBL" id="KAF2481399.1"/>
    </source>
</evidence>
<dbReference type="GO" id="GO:0016747">
    <property type="term" value="F:acyltransferase activity, transferring groups other than amino-acyl groups"/>
    <property type="evidence" value="ECO:0007669"/>
    <property type="project" value="InterPro"/>
</dbReference>
<evidence type="ECO:0000256" key="1">
    <source>
        <dbReference type="SAM" id="MobiDB-lite"/>
    </source>
</evidence>
<evidence type="ECO:0000313" key="4">
    <source>
        <dbReference type="Proteomes" id="UP000799767"/>
    </source>
</evidence>
<evidence type="ECO:0000259" key="2">
    <source>
        <dbReference type="Pfam" id="PF00583"/>
    </source>
</evidence>
<keyword evidence="4" id="KW-1185">Reference proteome</keyword>
<dbReference type="GeneID" id="54475213"/>
<dbReference type="CDD" id="cd04301">
    <property type="entry name" value="NAT_SF"/>
    <property type="match status" value="1"/>
</dbReference>
<feature type="domain" description="N-acetyltransferase" evidence="2">
    <location>
        <begin position="112"/>
        <end position="203"/>
    </location>
</feature>
<sequence>MAIVENSVVRPDLRDPNIYLPGVTFPEKVATSQDLTTAEEPQTFPGPEINGRATEVTLLSTDQLAKSAFLPSLHHIINDAFGNGDGRKGIWERKNDRLKSDNQIIDELGSVPGTFTYVLSFAGTNQAVGTASGKRYEGRQLIVEKCDKAAREKNTWKRTGLVPDDTDAWELALMAVDLNAQRQGVARYLMELVEKELKRRFQAAAVDANGEKKPQVLKTMLTCMKEINYGFYTRRGFAPDYEIFYEPGHLGSTNGFTVIHMSKTVNLEDVPT</sequence>
<dbReference type="Gene3D" id="3.40.630.30">
    <property type="match status" value="1"/>
</dbReference>
<feature type="region of interest" description="Disordered" evidence="1">
    <location>
        <begin position="30"/>
        <end position="50"/>
    </location>
</feature>
<gene>
    <name evidence="3" type="ORF">BDY17DRAFT_301278</name>
</gene>
<feature type="compositionally biased region" description="Polar residues" evidence="1">
    <location>
        <begin position="30"/>
        <end position="40"/>
    </location>
</feature>
<proteinExistence type="predicted"/>
<dbReference type="RefSeq" id="XP_033587969.1">
    <property type="nucleotide sequence ID" value="XM_033734211.1"/>
</dbReference>
<accession>A0A6A6PMW4</accession>